<dbReference type="Proteomes" id="UP001152562">
    <property type="component" value="Unassembled WGS sequence"/>
</dbReference>
<sequence length="281" mass="32249">MMESVHILILILFHQVVFHSCRSPDPPGLLDSDDDDLKYEDVKSILRVVPYPELIKWTDNYSRIPPEIKKHNAVPIAIILSPSNIATKFQHNQKVPELDRDIKNLMGIYADGFTGTGEKTKTVDSDHKENFVIKHQLIDEKVKSPTVKSHNYTRFIADKTFMEDNDDSSHEILSHSNSVRDAIESSVDDKNEFNNGVLDDITTEDNTGEERKEKEVFKHLFTPESINKNDFTYFNIIDTKLHHLSENNDGDHDLNKDSSKLAVNYIFGEQLNKVVKVFILI</sequence>
<evidence type="ECO:0000313" key="2">
    <source>
        <dbReference type="EMBL" id="CAH4033675.1"/>
    </source>
</evidence>
<name>A0A9P0XD02_PIEBR</name>
<proteinExistence type="predicted"/>
<protein>
    <recommendedName>
        <fullName evidence="4">Seminal fluid protein</fullName>
    </recommendedName>
</protein>
<dbReference type="EMBL" id="CALOZG010000034">
    <property type="protein sequence ID" value="CAH4033675.1"/>
    <property type="molecule type" value="Genomic_DNA"/>
</dbReference>
<feature type="chain" id="PRO_5040369673" description="Seminal fluid protein" evidence="1">
    <location>
        <begin position="19"/>
        <end position="281"/>
    </location>
</feature>
<accession>A0A9P0XD02</accession>
<organism evidence="2 3">
    <name type="scientific">Pieris brassicae</name>
    <name type="common">White butterfly</name>
    <name type="synonym">Large white butterfly</name>
    <dbReference type="NCBI Taxonomy" id="7116"/>
    <lineage>
        <taxon>Eukaryota</taxon>
        <taxon>Metazoa</taxon>
        <taxon>Ecdysozoa</taxon>
        <taxon>Arthropoda</taxon>
        <taxon>Hexapoda</taxon>
        <taxon>Insecta</taxon>
        <taxon>Pterygota</taxon>
        <taxon>Neoptera</taxon>
        <taxon>Endopterygota</taxon>
        <taxon>Lepidoptera</taxon>
        <taxon>Glossata</taxon>
        <taxon>Ditrysia</taxon>
        <taxon>Papilionoidea</taxon>
        <taxon>Pieridae</taxon>
        <taxon>Pierinae</taxon>
        <taxon>Pieris</taxon>
    </lineage>
</organism>
<keyword evidence="3" id="KW-1185">Reference proteome</keyword>
<reference evidence="2" key="1">
    <citation type="submission" date="2022-05" db="EMBL/GenBank/DDBJ databases">
        <authorList>
            <person name="Okamura Y."/>
        </authorList>
    </citation>
    <scope>NUCLEOTIDE SEQUENCE</scope>
</reference>
<comment type="caution">
    <text evidence="2">The sequence shown here is derived from an EMBL/GenBank/DDBJ whole genome shotgun (WGS) entry which is preliminary data.</text>
</comment>
<keyword evidence="1" id="KW-0732">Signal</keyword>
<evidence type="ECO:0000313" key="3">
    <source>
        <dbReference type="Proteomes" id="UP001152562"/>
    </source>
</evidence>
<evidence type="ECO:0000256" key="1">
    <source>
        <dbReference type="SAM" id="SignalP"/>
    </source>
</evidence>
<gene>
    <name evidence="2" type="ORF">PIBRA_LOCUS9933</name>
</gene>
<evidence type="ECO:0008006" key="4">
    <source>
        <dbReference type="Google" id="ProtNLM"/>
    </source>
</evidence>
<dbReference type="AlphaFoldDB" id="A0A9P0XD02"/>
<feature type="signal peptide" evidence="1">
    <location>
        <begin position="1"/>
        <end position="18"/>
    </location>
</feature>